<dbReference type="PROSITE" id="PS00246">
    <property type="entry name" value="WNT1"/>
    <property type="match status" value="1"/>
</dbReference>
<keyword evidence="8" id="KW-0449">Lipoprotein</keyword>
<dbReference type="InterPro" id="IPR018161">
    <property type="entry name" value="Wnt_CS"/>
</dbReference>
<dbReference type="PRINTS" id="PR01349">
    <property type="entry name" value="WNTPROTEIN"/>
</dbReference>
<dbReference type="OMA" id="ANWWYLG"/>
<dbReference type="GO" id="GO:0030182">
    <property type="term" value="P:neuron differentiation"/>
    <property type="evidence" value="ECO:0007669"/>
    <property type="project" value="TreeGrafter"/>
</dbReference>
<accession>A0A226E1X8</accession>
<dbReference type="SMART" id="SM00097">
    <property type="entry name" value="WNT1"/>
    <property type="match status" value="1"/>
</dbReference>
<dbReference type="PANTHER" id="PTHR12027">
    <property type="entry name" value="WNT RELATED"/>
    <property type="match status" value="1"/>
</dbReference>
<keyword evidence="6 9" id="KW-0879">Wnt signaling pathway</keyword>
<dbReference type="GO" id="GO:0060070">
    <property type="term" value="P:canonical Wnt signaling pathway"/>
    <property type="evidence" value="ECO:0007669"/>
    <property type="project" value="TreeGrafter"/>
</dbReference>
<comment type="subcellular location">
    <subcellularLocation>
        <location evidence="1 9">Secreted</location>
        <location evidence="1 9">Extracellular space</location>
        <location evidence="1 9">Extracellular matrix</location>
    </subcellularLocation>
</comment>
<dbReference type="Gene3D" id="3.30.2460.20">
    <property type="match status" value="1"/>
</dbReference>
<keyword evidence="7" id="KW-1015">Disulfide bond</keyword>
<dbReference type="GO" id="GO:0005109">
    <property type="term" value="F:frizzled binding"/>
    <property type="evidence" value="ECO:0007669"/>
    <property type="project" value="TreeGrafter"/>
</dbReference>
<dbReference type="Pfam" id="PF00110">
    <property type="entry name" value="wnt"/>
    <property type="match status" value="1"/>
</dbReference>
<dbReference type="GO" id="GO:0045165">
    <property type="term" value="P:cell fate commitment"/>
    <property type="evidence" value="ECO:0007669"/>
    <property type="project" value="TreeGrafter"/>
</dbReference>
<comment type="caution">
    <text evidence="10">The sequence shown here is derived from an EMBL/GenBank/DDBJ whole genome shotgun (WGS) entry which is preliminary data.</text>
</comment>
<dbReference type="STRING" id="158441.A0A226E1X8"/>
<dbReference type="GO" id="GO:0000902">
    <property type="term" value="P:cell morphogenesis"/>
    <property type="evidence" value="ECO:0007669"/>
    <property type="project" value="UniProtKB-ARBA"/>
</dbReference>
<dbReference type="AlphaFoldDB" id="A0A226E1X8"/>
<keyword evidence="3 9" id="KW-0217">Developmental protein</keyword>
<evidence type="ECO:0000313" key="10">
    <source>
        <dbReference type="EMBL" id="OXA51732.1"/>
    </source>
</evidence>
<dbReference type="GO" id="GO:0007517">
    <property type="term" value="P:muscle organ development"/>
    <property type="evidence" value="ECO:0007669"/>
    <property type="project" value="UniProtKB-ARBA"/>
</dbReference>
<evidence type="ECO:0000256" key="5">
    <source>
        <dbReference type="ARBA" id="ARBA00022530"/>
    </source>
</evidence>
<gene>
    <name evidence="10" type="ORF">Fcan01_13174</name>
</gene>
<comment type="similarity">
    <text evidence="2 9">Belongs to the Wnt family.</text>
</comment>
<evidence type="ECO:0000256" key="1">
    <source>
        <dbReference type="ARBA" id="ARBA00004498"/>
    </source>
</evidence>
<dbReference type="EMBL" id="LNIX01000007">
    <property type="protein sequence ID" value="OXA51732.1"/>
    <property type="molecule type" value="Genomic_DNA"/>
</dbReference>
<keyword evidence="11" id="KW-1185">Reference proteome</keyword>
<evidence type="ECO:0000313" key="11">
    <source>
        <dbReference type="Proteomes" id="UP000198287"/>
    </source>
</evidence>
<dbReference type="GO" id="GO:0005615">
    <property type="term" value="C:extracellular space"/>
    <property type="evidence" value="ECO:0007669"/>
    <property type="project" value="TreeGrafter"/>
</dbReference>
<dbReference type="GO" id="GO:0005125">
    <property type="term" value="F:cytokine activity"/>
    <property type="evidence" value="ECO:0007669"/>
    <property type="project" value="TreeGrafter"/>
</dbReference>
<evidence type="ECO:0000256" key="3">
    <source>
        <dbReference type="ARBA" id="ARBA00022473"/>
    </source>
</evidence>
<dbReference type="FunFam" id="3.30.2460.20:FF:000001">
    <property type="entry name" value="Wnt homolog"/>
    <property type="match status" value="1"/>
</dbReference>
<dbReference type="GO" id="GO:0060560">
    <property type="term" value="P:developmental growth involved in morphogenesis"/>
    <property type="evidence" value="ECO:0007669"/>
    <property type="project" value="UniProtKB-ARBA"/>
</dbReference>
<evidence type="ECO:0000256" key="4">
    <source>
        <dbReference type="ARBA" id="ARBA00022525"/>
    </source>
</evidence>
<evidence type="ECO:0000256" key="9">
    <source>
        <dbReference type="RuleBase" id="RU003500"/>
    </source>
</evidence>
<dbReference type="InterPro" id="IPR005817">
    <property type="entry name" value="Wnt"/>
</dbReference>
<dbReference type="Proteomes" id="UP000198287">
    <property type="component" value="Unassembled WGS sequence"/>
</dbReference>
<protein>
    <recommendedName>
        <fullName evidence="9">Protein Wnt</fullName>
    </recommendedName>
</protein>
<keyword evidence="5" id="KW-0272">Extracellular matrix</keyword>
<comment type="function">
    <text evidence="9">Ligand for members of the frizzled family of seven transmembrane receptors.</text>
</comment>
<reference evidence="10 11" key="1">
    <citation type="submission" date="2015-12" db="EMBL/GenBank/DDBJ databases">
        <title>The genome of Folsomia candida.</title>
        <authorList>
            <person name="Faddeeva A."/>
            <person name="Derks M.F."/>
            <person name="Anvar Y."/>
            <person name="Smit S."/>
            <person name="Van Straalen N."/>
            <person name="Roelofs D."/>
        </authorList>
    </citation>
    <scope>NUCLEOTIDE SEQUENCE [LARGE SCALE GENOMIC DNA]</scope>
    <source>
        <strain evidence="10 11">VU population</strain>
        <tissue evidence="10">Whole body</tissue>
    </source>
</reference>
<organism evidence="10 11">
    <name type="scientific">Folsomia candida</name>
    <name type="common">Springtail</name>
    <dbReference type="NCBI Taxonomy" id="158441"/>
    <lineage>
        <taxon>Eukaryota</taxon>
        <taxon>Metazoa</taxon>
        <taxon>Ecdysozoa</taxon>
        <taxon>Arthropoda</taxon>
        <taxon>Hexapoda</taxon>
        <taxon>Collembola</taxon>
        <taxon>Entomobryomorpha</taxon>
        <taxon>Isotomoidea</taxon>
        <taxon>Isotomidae</taxon>
        <taxon>Proisotominae</taxon>
        <taxon>Folsomia</taxon>
    </lineage>
</organism>
<name>A0A226E1X8_FOLCA</name>
<evidence type="ECO:0000256" key="7">
    <source>
        <dbReference type="ARBA" id="ARBA00023157"/>
    </source>
</evidence>
<evidence type="ECO:0000256" key="8">
    <source>
        <dbReference type="ARBA" id="ARBA00023288"/>
    </source>
</evidence>
<keyword evidence="4" id="KW-0964">Secreted</keyword>
<dbReference type="PANTHER" id="PTHR12027:SF99">
    <property type="entry name" value="PROTEIN WNT"/>
    <property type="match status" value="1"/>
</dbReference>
<dbReference type="InterPro" id="IPR043158">
    <property type="entry name" value="Wnt_C"/>
</dbReference>
<evidence type="ECO:0000256" key="2">
    <source>
        <dbReference type="ARBA" id="ARBA00005683"/>
    </source>
</evidence>
<proteinExistence type="inferred from homology"/>
<dbReference type="OrthoDB" id="5945655at2759"/>
<sequence>MGAKEIGYNHLKILVLLPFVISNLATGSVLNEGTWWLLGTDRQHSTHQHMSDMAPGYKSPQHNNCSAVTYLSERQKHMCQKSDRVFDTISSGAKLGIEECQHQLQSHRWNCSVIREAANVFGKVLDIHTREKAYVHAISAASLAYQVTKACAKGELQDCSCDEDVKYGGLFSKEFADSIEDGTSPTGLMNLWNNEAGRRLMKNSMNMSCKCHGVSGSCTMKVCWRVLTPFRSIAEQIREKFDGAFRVKAVRRSVNKNGKINKLRLKPVLREMKRPTKKDLVFLDDSPTYCEKNETMQVLGTKGRVCNQTSDGPSGCLIMCCGRGYQTMLREGVDSCNCQFVWCCRVECDKCPYKRDEHICN</sequence>
<evidence type="ECO:0000256" key="6">
    <source>
        <dbReference type="ARBA" id="ARBA00022687"/>
    </source>
</evidence>